<accession>A0ABY0BQV6</accession>
<protein>
    <recommendedName>
        <fullName evidence="4">Dicarboxylate transport</fullName>
    </recommendedName>
</protein>
<dbReference type="EMBL" id="PIPK01000008">
    <property type="protein sequence ID" value="RUO23759.1"/>
    <property type="molecule type" value="Genomic_DNA"/>
</dbReference>
<name>A0ABY0BQV6_9GAMM</name>
<keyword evidence="1" id="KW-1133">Transmembrane helix</keyword>
<keyword evidence="1" id="KW-0812">Transmembrane</keyword>
<evidence type="ECO:0000313" key="2">
    <source>
        <dbReference type="EMBL" id="RUO23759.1"/>
    </source>
</evidence>
<dbReference type="Proteomes" id="UP000287865">
    <property type="component" value="Unassembled WGS sequence"/>
</dbReference>
<keyword evidence="3" id="KW-1185">Reference proteome</keyword>
<dbReference type="PROSITE" id="PS51257">
    <property type="entry name" value="PROKAR_LIPOPROTEIN"/>
    <property type="match status" value="1"/>
</dbReference>
<sequence>MRTALALLSNQIMLSCMRRILIVILIIIAVLGTAIGGAWWYLQRTLAGLPIEQLDYKISSIGYKHVRLAHINVVYLGTHSASEQPSVQEVDWRAHVNAQDLFITWQWQGFRPEVQIIEADVLDVALTDWPQAAESDAPGFDWQQLALPRSWHLPRDLPHRVDIDAFHLSLPCDGGCQYTGQLAFHSENKQRLLSADDPQYTQLTMQLSPHTQFDQLEQLTLRVAYTVENQLPRLLLEIQSPMSFNLTAEQQLNRDRSVHAQGSLFYEPTAQWLVPHLRPWLAEIDTLTQPVSEYIHHRVDAEYEVTARSATRSDTLGEWLGQVDADTSLQVAIERQLSLNLTARGRAQPQADNPTMQLDGEGDVEVSEFMLRRLGEKFSAGVHQQVDSSHLTSEQVMATPSLLLAYWQGPVALDVNFDLNLPWQSNQLEQAAAMNGVIDFNLASAHRPSLVDVGALSLGASGQVELNAGALETVDASVRGVADLTPLNASLAAWNADLGALAYQIDISDYQADPTSPIAMQLRVEGSGTTQVNIFSDMIVSQQPFSIASERSELRLRQANWQIDAVATEDIDVRVPFTFTLDANNSLAIDAETPAILQLGATAVTQPMEASVPNVLVELGQWRLHGNLNDLPSLQFSSQIDVSTPRVDSPLLRPVSWRWLADIAATPLAASPDFRSTGRITNGPGLILRHQLQSDGADVEVDWQLSDIFWLAGNPIAATLPNWPELLQLERGRTRAEGQLRYYGSQEAPTLNLRGQLDMVDVSGVYDTIAFTGLRSQLDINVIDEALMAELVQASVQRVEAGLTLGPGELKASYQGTLNDPLLGQVEIGQNQIAMLNGVLSLRPQRYVLSEPAHTFFIELNQLDIARLLAEYPATDIQGSGLLSGAIPVRWSPQGVFVEQGRINALPPGGQLQYRSERARQMAQSNMAMDIVMRALDDFHYSELQGDVTYAEDGTLLLALLIQGNNPALEHGRPVRLEVTLEEDLPALLASLQLVNQLNEIIQERVQQRLIQRLRN</sequence>
<evidence type="ECO:0008006" key="4">
    <source>
        <dbReference type="Google" id="ProtNLM"/>
    </source>
</evidence>
<comment type="caution">
    <text evidence="2">The sequence shown here is derived from an EMBL/GenBank/DDBJ whole genome shotgun (WGS) entry which is preliminary data.</text>
</comment>
<reference evidence="2 3" key="1">
    <citation type="journal article" date="2018" name="Front. Microbiol.">
        <title>Genome-Based Analysis Reveals the Taxonomy and Diversity of the Family Idiomarinaceae.</title>
        <authorList>
            <person name="Liu Y."/>
            <person name="Lai Q."/>
            <person name="Shao Z."/>
        </authorList>
    </citation>
    <scope>NUCLEOTIDE SEQUENCE [LARGE SCALE GENOMIC DNA]</scope>
    <source>
        <strain evidence="2 3">CF12-14</strain>
    </source>
</reference>
<evidence type="ECO:0000256" key="1">
    <source>
        <dbReference type="SAM" id="Phobius"/>
    </source>
</evidence>
<feature type="transmembrane region" description="Helical" evidence="1">
    <location>
        <begin position="20"/>
        <end position="42"/>
    </location>
</feature>
<keyword evidence="1" id="KW-0472">Membrane</keyword>
<proteinExistence type="predicted"/>
<organism evidence="2 3">
    <name type="scientific">Aliidiomarina maris</name>
    <dbReference type="NCBI Taxonomy" id="531312"/>
    <lineage>
        <taxon>Bacteria</taxon>
        <taxon>Pseudomonadati</taxon>
        <taxon>Pseudomonadota</taxon>
        <taxon>Gammaproteobacteria</taxon>
        <taxon>Alteromonadales</taxon>
        <taxon>Idiomarinaceae</taxon>
        <taxon>Aliidiomarina</taxon>
    </lineage>
</organism>
<dbReference type="Pfam" id="PF11739">
    <property type="entry name" value="YdbH-like"/>
    <property type="match status" value="1"/>
</dbReference>
<gene>
    <name evidence="2" type="ORF">CWE07_09615</name>
</gene>
<evidence type="ECO:0000313" key="3">
    <source>
        <dbReference type="Proteomes" id="UP000287865"/>
    </source>
</evidence>
<dbReference type="InterPro" id="IPR021730">
    <property type="entry name" value="YdbH"/>
</dbReference>